<evidence type="ECO:0000256" key="1">
    <source>
        <dbReference type="SAM" id="SignalP"/>
    </source>
</evidence>
<proteinExistence type="predicted"/>
<dbReference type="AlphaFoldDB" id="A0A316B3Z8"/>
<dbReference type="EMBL" id="QGDT01000007">
    <property type="protein sequence ID" value="PWJ57297.1"/>
    <property type="molecule type" value="Genomic_DNA"/>
</dbReference>
<evidence type="ECO:0008006" key="4">
    <source>
        <dbReference type="Google" id="ProtNLM"/>
    </source>
</evidence>
<feature type="signal peptide" evidence="1">
    <location>
        <begin position="1"/>
        <end position="23"/>
    </location>
</feature>
<reference evidence="2 3" key="1">
    <citation type="submission" date="2018-03" db="EMBL/GenBank/DDBJ databases">
        <title>Genomic Encyclopedia of Archaeal and Bacterial Type Strains, Phase II (KMG-II): from individual species to whole genera.</title>
        <authorList>
            <person name="Goeker M."/>
        </authorList>
    </citation>
    <scope>NUCLEOTIDE SEQUENCE [LARGE SCALE GENOMIC DNA]</scope>
    <source>
        <strain evidence="2 3">DSM 100346</strain>
    </source>
</reference>
<name>A0A316B3Z8_9BACT</name>
<dbReference type="RefSeq" id="WP_109674948.1">
    <property type="nucleotide sequence ID" value="NZ_QGDT01000007.1"/>
</dbReference>
<accession>A0A316B3Z8</accession>
<keyword evidence="1" id="KW-0732">Signal</keyword>
<evidence type="ECO:0000313" key="3">
    <source>
        <dbReference type="Proteomes" id="UP000245880"/>
    </source>
</evidence>
<organism evidence="2 3">
    <name type="scientific">Dyadobacter jejuensis</name>
    <dbReference type="NCBI Taxonomy" id="1082580"/>
    <lineage>
        <taxon>Bacteria</taxon>
        <taxon>Pseudomonadati</taxon>
        <taxon>Bacteroidota</taxon>
        <taxon>Cytophagia</taxon>
        <taxon>Cytophagales</taxon>
        <taxon>Spirosomataceae</taxon>
        <taxon>Dyadobacter</taxon>
    </lineage>
</organism>
<feature type="chain" id="PRO_5016240267" description="VWFA domain-containing protein" evidence="1">
    <location>
        <begin position="24"/>
        <end position="277"/>
    </location>
</feature>
<keyword evidence="3" id="KW-1185">Reference proteome</keyword>
<evidence type="ECO:0000313" key="2">
    <source>
        <dbReference type="EMBL" id="PWJ57297.1"/>
    </source>
</evidence>
<dbReference type="Proteomes" id="UP000245880">
    <property type="component" value="Unassembled WGS sequence"/>
</dbReference>
<protein>
    <recommendedName>
        <fullName evidence="4">VWFA domain-containing protein</fullName>
    </recommendedName>
</protein>
<gene>
    <name evidence="2" type="ORF">CLV98_1073</name>
</gene>
<comment type="caution">
    <text evidence="2">The sequence shown here is derived from an EMBL/GenBank/DDBJ whole genome shotgun (WGS) entry which is preliminary data.</text>
</comment>
<dbReference type="OrthoDB" id="945646at2"/>
<sequence length="277" mass="31688">MTNFLRILFVVITIFISSNGYCATTPTNIVVVLDLSDRLLSPGQAEKDLAAIGAMFSSFEESVRKQFFVKSKDVFSVILIPQRGSKLNAESYERRLRLDMNAIPVAEKNRRFMDFKCQLPATLKSLYQQAQKGTQPSDYFGVDIWKFFNESINNHLAQTARNKVLLLTDGYFDFENDWHTVHSKTRYTSSRFLSSLSGIHWKKTAEAKDLGIYPIQNKLIAMELVVAGFNAKSTDQFELDKLKYFWQKWLNECGVRQFKLLSNVNASKFGSSIKNAI</sequence>